<reference evidence="8" key="1">
    <citation type="submission" date="2025-08" db="UniProtKB">
        <authorList>
            <consortium name="RefSeq"/>
        </authorList>
    </citation>
    <scope>IDENTIFICATION</scope>
    <source>
        <tissue evidence="8">Gonads</tissue>
    </source>
</reference>
<dbReference type="AlphaFoldDB" id="A0A6J2XYN5"/>
<dbReference type="OrthoDB" id="6414306at2759"/>
<feature type="domain" description="C2H2-type" evidence="6">
    <location>
        <begin position="782"/>
        <end position="810"/>
    </location>
</feature>
<dbReference type="PROSITE" id="PS00028">
    <property type="entry name" value="ZINC_FINGER_C2H2_1"/>
    <property type="match status" value="4"/>
</dbReference>
<gene>
    <name evidence="8" type="primary">LOC115882079</name>
</gene>
<accession>A0A6J2XYN5</accession>
<organism evidence="7 8">
    <name type="scientific">Sitophilus oryzae</name>
    <name type="common">Rice weevil</name>
    <name type="synonym">Curculio oryzae</name>
    <dbReference type="NCBI Taxonomy" id="7048"/>
    <lineage>
        <taxon>Eukaryota</taxon>
        <taxon>Metazoa</taxon>
        <taxon>Ecdysozoa</taxon>
        <taxon>Arthropoda</taxon>
        <taxon>Hexapoda</taxon>
        <taxon>Insecta</taxon>
        <taxon>Pterygota</taxon>
        <taxon>Neoptera</taxon>
        <taxon>Endopterygota</taxon>
        <taxon>Coleoptera</taxon>
        <taxon>Polyphaga</taxon>
        <taxon>Cucujiformia</taxon>
        <taxon>Curculionidae</taxon>
        <taxon>Dryophthorinae</taxon>
        <taxon>Sitophilus</taxon>
    </lineage>
</organism>
<evidence type="ECO:0000256" key="3">
    <source>
        <dbReference type="ARBA" id="ARBA00022771"/>
    </source>
</evidence>
<feature type="domain" description="C2H2-type" evidence="6">
    <location>
        <begin position="631"/>
        <end position="658"/>
    </location>
</feature>
<keyword evidence="1" id="KW-0479">Metal-binding</keyword>
<feature type="domain" description="C2H2-type" evidence="6">
    <location>
        <begin position="271"/>
        <end position="298"/>
    </location>
</feature>
<feature type="domain" description="C2H2-type" evidence="6">
    <location>
        <begin position="161"/>
        <end position="188"/>
    </location>
</feature>
<protein>
    <submittedName>
        <fullName evidence="8">Zinc finger protein 808-like isoform X5</fullName>
    </submittedName>
</protein>
<dbReference type="Pfam" id="PF13894">
    <property type="entry name" value="zf-C2H2_4"/>
    <property type="match status" value="2"/>
</dbReference>
<feature type="domain" description="C2H2-type" evidence="6">
    <location>
        <begin position="192"/>
        <end position="220"/>
    </location>
</feature>
<evidence type="ECO:0000256" key="2">
    <source>
        <dbReference type="ARBA" id="ARBA00022737"/>
    </source>
</evidence>
<dbReference type="PANTHER" id="PTHR24379">
    <property type="entry name" value="KRAB AND ZINC FINGER DOMAIN-CONTAINING"/>
    <property type="match status" value="1"/>
</dbReference>
<dbReference type="Proteomes" id="UP000504635">
    <property type="component" value="Unplaced"/>
</dbReference>
<keyword evidence="3 5" id="KW-0863">Zinc-finger</keyword>
<dbReference type="InterPro" id="IPR013087">
    <property type="entry name" value="Znf_C2H2_type"/>
</dbReference>
<dbReference type="PANTHER" id="PTHR24379:SF121">
    <property type="entry name" value="C2H2-TYPE DOMAIN-CONTAINING PROTEIN"/>
    <property type="match status" value="1"/>
</dbReference>
<name>A0A6J2XYN5_SITOR</name>
<evidence type="ECO:0000313" key="7">
    <source>
        <dbReference type="Proteomes" id="UP000504635"/>
    </source>
</evidence>
<feature type="domain" description="C2H2-type" evidence="6">
    <location>
        <begin position="700"/>
        <end position="722"/>
    </location>
</feature>
<feature type="domain" description="C2H2-type" evidence="6">
    <location>
        <begin position="341"/>
        <end position="368"/>
    </location>
</feature>
<dbReference type="Gene3D" id="3.30.160.60">
    <property type="entry name" value="Classic Zinc Finger"/>
    <property type="match status" value="7"/>
</dbReference>
<sequence length="903" mass="106250">MDDIDEVIELKPEDIDLYSTDKPDLIDITSLKVEENLDLAESTIDKLSAISGTTDTALNIKPISVEHIKEENNITDLVSLDIVKQENNVPELPEENINVRSSHINLKLSLHCNRSKEASNEKLIDIVDIKEENDNSDKNLNSTEKIVNLAKELKESQKEIYRCSTCSYKTPHKYSLKKHQKIHLAQEERQLFACPHCDNIYTSKHGLQYHLAHNHIDSRAKALKKSQKKVSRCRCSICSRKTPHNVTFNKHKQIDLPPEERQLEELQKKVHRCSMCSYKTPHNFHLNEHKKIHLPPEERRLFGCAHCDKKYMSKRTLQVHLHIDHTDSRAKGLKESQKKIYRCSICSYQTPYKSYLNAHNNIHLPPEERQLKVYRCSMCSYKTPHNFRLNEHNKIHLAPEERRMFACPHCDKTYTRKQRLRDHLENHHIDLRNPDGTSVTEEVILDSLKIEIDDHTPLKDEFKNTECLIATNQIKSEDLLKLEPDDVAPIQHKGLQDDFKNTECLIATNQINSEDLLKLEPDDVAPIQHKDLHDDFKAYFRVKTLKKSQKKVARCRCSICSRKTPHNLTLNKHKQIHLPPEERQLKELQRKVYRCSTCSYRTPYKSHLNTHKNIHLPPEKRQLKELRRKVYRCSTCSYRTPYKSHFNTHKNVHLPPKERQLEELQKKVYRCCTCSYQTTNKSNFNSHNKIHLAPEERRMFACPHCDNTYTRRHRLRYHLENHHIDLSHKKIHLAPEERQMFACLHCGKTYTRKQRLRDHLQNHHIDLSHKKIHLAPEERQMFACLHCEKTYTRKQRLQSHLENNHIDSRSRNVDCTSITHEVILDSLKIEIDDNTPLKHEFKNSQCLSVNEVKPFLKVEPDDVAPILHKNLQDDFKNAENLSVAKKVKLEDFIKMEPDDDSVS</sequence>
<evidence type="ECO:0000256" key="4">
    <source>
        <dbReference type="ARBA" id="ARBA00022833"/>
    </source>
</evidence>
<evidence type="ECO:0000256" key="5">
    <source>
        <dbReference type="PROSITE-ProRule" id="PRU00042"/>
    </source>
</evidence>
<dbReference type="GO" id="GO:0008270">
    <property type="term" value="F:zinc ion binding"/>
    <property type="evidence" value="ECO:0007669"/>
    <property type="project" value="UniProtKB-KW"/>
</dbReference>
<dbReference type="InterPro" id="IPR036236">
    <property type="entry name" value="Znf_C2H2_sf"/>
</dbReference>
<feature type="domain" description="C2H2-type" evidence="6">
    <location>
        <begin position="741"/>
        <end position="763"/>
    </location>
</feature>
<dbReference type="PROSITE" id="PS50157">
    <property type="entry name" value="ZINC_FINGER_C2H2_2"/>
    <property type="match status" value="13"/>
</dbReference>
<dbReference type="SUPFAM" id="SSF57667">
    <property type="entry name" value="beta-beta-alpha zinc fingers"/>
    <property type="match status" value="4"/>
</dbReference>
<evidence type="ECO:0000313" key="8">
    <source>
        <dbReference type="RefSeq" id="XP_030755779.1"/>
    </source>
</evidence>
<keyword evidence="2" id="KW-0677">Repeat</keyword>
<keyword evidence="4" id="KW-0862">Zinc</keyword>
<keyword evidence="7" id="KW-1185">Reference proteome</keyword>
<evidence type="ECO:0000256" key="1">
    <source>
        <dbReference type="ARBA" id="ARBA00022723"/>
    </source>
</evidence>
<feature type="domain" description="C2H2-type" evidence="6">
    <location>
        <begin position="593"/>
        <end position="620"/>
    </location>
</feature>
<feature type="domain" description="C2H2-type" evidence="6">
    <location>
        <begin position="405"/>
        <end position="433"/>
    </location>
</feature>
<feature type="domain" description="C2H2-type" evidence="6">
    <location>
        <begin position="302"/>
        <end position="330"/>
    </location>
</feature>
<proteinExistence type="predicted"/>
<dbReference type="SMART" id="SM00355">
    <property type="entry name" value="ZnF_C2H2"/>
    <property type="match status" value="15"/>
</dbReference>
<feature type="domain" description="C2H2-type" evidence="6">
    <location>
        <begin position="374"/>
        <end position="401"/>
    </location>
</feature>
<dbReference type="RefSeq" id="XP_030755779.1">
    <property type="nucleotide sequence ID" value="XM_030899919.1"/>
</dbReference>
<dbReference type="GeneID" id="115882079"/>
<feature type="domain" description="C2H2-type" evidence="6">
    <location>
        <begin position="669"/>
        <end position="696"/>
    </location>
</feature>
<evidence type="ECO:0000259" key="6">
    <source>
        <dbReference type="PROSITE" id="PS50157"/>
    </source>
</evidence>